<reference evidence="1" key="1">
    <citation type="submission" date="2021-02" db="EMBL/GenBank/DDBJ databases">
        <authorList>
            <person name="Dougan E. K."/>
            <person name="Rhodes N."/>
            <person name="Thang M."/>
            <person name="Chan C."/>
        </authorList>
    </citation>
    <scope>NUCLEOTIDE SEQUENCE</scope>
</reference>
<evidence type="ECO:0000313" key="2">
    <source>
        <dbReference type="Proteomes" id="UP000601435"/>
    </source>
</evidence>
<sequence length="199" mass="21690">MLSSARPSSDVARDLALLARSLAKSDLASPRLMSAAADQSLKQIEARACGPQALANTAWAFATCAHRHEPPFEAVARLSLETISESDQQELTNAAWASAEVRFRSSGFTEESFNLLSAADMQMSQEEAARGGYAMAWAQDRHGRPDLTRSLVLRFVAGERCHSLAWGLVIQDEEWRHHAPRNGAAATLEAMARNEFGGH</sequence>
<protein>
    <submittedName>
        <fullName evidence="1">PikD protein</fullName>
    </submittedName>
</protein>
<dbReference type="AlphaFoldDB" id="A0A812LLU8"/>
<comment type="caution">
    <text evidence="1">The sequence shown here is derived from an EMBL/GenBank/DDBJ whole genome shotgun (WGS) entry which is preliminary data.</text>
</comment>
<gene>
    <name evidence="1" type="primary">pikD</name>
    <name evidence="1" type="ORF">SNEC2469_LOCUS4983</name>
</gene>
<dbReference type="EMBL" id="CAJNJA010009599">
    <property type="protein sequence ID" value="CAE7248439.1"/>
    <property type="molecule type" value="Genomic_DNA"/>
</dbReference>
<organism evidence="1 2">
    <name type="scientific">Symbiodinium necroappetens</name>
    <dbReference type="NCBI Taxonomy" id="1628268"/>
    <lineage>
        <taxon>Eukaryota</taxon>
        <taxon>Sar</taxon>
        <taxon>Alveolata</taxon>
        <taxon>Dinophyceae</taxon>
        <taxon>Suessiales</taxon>
        <taxon>Symbiodiniaceae</taxon>
        <taxon>Symbiodinium</taxon>
    </lineage>
</organism>
<dbReference type="OrthoDB" id="421714at2759"/>
<accession>A0A812LLU8</accession>
<keyword evidence="2" id="KW-1185">Reference proteome</keyword>
<proteinExistence type="predicted"/>
<evidence type="ECO:0000313" key="1">
    <source>
        <dbReference type="EMBL" id="CAE7248439.1"/>
    </source>
</evidence>
<name>A0A812LLU8_9DINO</name>
<dbReference type="Proteomes" id="UP000601435">
    <property type="component" value="Unassembled WGS sequence"/>
</dbReference>